<evidence type="ECO:0000256" key="2">
    <source>
        <dbReference type="SAM" id="Phobius"/>
    </source>
</evidence>
<evidence type="ECO:0000256" key="1">
    <source>
        <dbReference type="SAM" id="MobiDB-lite"/>
    </source>
</evidence>
<evidence type="ECO:0000313" key="3">
    <source>
        <dbReference type="EMBL" id="OLP96211.1"/>
    </source>
</evidence>
<feature type="compositionally biased region" description="Polar residues" evidence="1">
    <location>
        <begin position="26"/>
        <end position="41"/>
    </location>
</feature>
<protein>
    <submittedName>
        <fullName evidence="3">Uncharacterized protein</fullName>
    </submittedName>
</protein>
<feature type="transmembrane region" description="Helical" evidence="2">
    <location>
        <begin position="177"/>
        <end position="195"/>
    </location>
</feature>
<organism evidence="3 4">
    <name type="scientific">Symbiodinium microadriaticum</name>
    <name type="common">Dinoflagellate</name>
    <name type="synonym">Zooxanthella microadriatica</name>
    <dbReference type="NCBI Taxonomy" id="2951"/>
    <lineage>
        <taxon>Eukaryota</taxon>
        <taxon>Sar</taxon>
        <taxon>Alveolata</taxon>
        <taxon>Dinophyceae</taxon>
        <taxon>Suessiales</taxon>
        <taxon>Symbiodiniaceae</taxon>
        <taxon>Symbiodinium</taxon>
    </lineage>
</organism>
<gene>
    <name evidence="3" type="ORF">AK812_SmicGene21598</name>
</gene>
<keyword evidence="2" id="KW-0472">Membrane</keyword>
<comment type="caution">
    <text evidence="3">The sequence shown here is derived from an EMBL/GenBank/DDBJ whole genome shotgun (WGS) entry which is preliminary data.</text>
</comment>
<evidence type="ECO:0000313" key="4">
    <source>
        <dbReference type="Proteomes" id="UP000186817"/>
    </source>
</evidence>
<feature type="compositionally biased region" description="Basic and acidic residues" evidence="1">
    <location>
        <begin position="1"/>
        <end position="25"/>
    </location>
</feature>
<dbReference type="EMBL" id="LSRX01000476">
    <property type="protein sequence ID" value="OLP96211.1"/>
    <property type="molecule type" value="Genomic_DNA"/>
</dbReference>
<name>A0A1Q9DM08_SYMMI</name>
<feature type="region of interest" description="Disordered" evidence="1">
    <location>
        <begin position="1"/>
        <end position="48"/>
    </location>
</feature>
<dbReference type="OrthoDB" id="420834at2759"/>
<sequence>MASSTHEDVDWEVPCDKNWHEDPRVKNQQLPPQWFKTSNGSDPFPDFSHGPIYKVKDRDKKRQELDTITDDDSAALCKDLPGSIAAMGNYCRGALKMSDLSELMSHYDRLAGYNPEKRETPQNTLFCGPESEETWRMRRKYKTGMRVHAVGLAIITSIATILIIIMIIIIAITTMNVTTIIIVTVVTAITSLFTGTTR</sequence>
<keyword evidence="2" id="KW-0812">Transmembrane</keyword>
<dbReference type="Proteomes" id="UP000186817">
    <property type="component" value="Unassembled WGS sequence"/>
</dbReference>
<reference evidence="3 4" key="1">
    <citation type="submission" date="2016-02" db="EMBL/GenBank/DDBJ databases">
        <title>Genome analysis of coral dinoflagellate symbionts highlights evolutionary adaptations to a symbiotic lifestyle.</title>
        <authorList>
            <person name="Aranda M."/>
            <person name="Li Y."/>
            <person name="Liew Y.J."/>
            <person name="Baumgarten S."/>
            <person name="Simakov O."/>
            <person name="Wilson M."/>
            <person name="Piel J."/>
            <person name="Ashoor H."/>
            <person name="Bougouffa S."/>
            <person name="Bajic V.B."/>
            <person name="Ryu T."/>
            <person name="Ravasi T."/>
            <person name="Bayer T."/>
            <person name="Micklem G."/>
            <person name="Kim H."/>
            <person name="Bhak J."/>
            <person name="Lajeunesse T.C."/>
            <person name="Voolstra C.R."/>
        </authorList>
    </citation>
    <scope>NUCLEOTIDE SEQUENCE [LARGE SCALE GENOMIC DNA]</scope>
    <source>
        <strain evidence="3 4">CCMP2467</strain>
    </source>
</reference>
<keyword evidence="4" id="KW-1185">Reference proteome</keyword>
<dbReference type="AlphaFoldDB" id="A0A1Q9DM08"/>
<keyword evidence="2" id="KW-1133">Transmembrane helix</keyword>
<feature type="transmembrane region" description="Helical" evidence="2">
    <location>
        <begin position="147"/>
        <end position="171"/>
    </location>
</feature>
<accession>A0A1Q9DM08</accession>
<proteinExistence type="predicted"/>